<evidence type="ECO:0000313" key="1">
    <source>
        <dbReference type="EMBL" id="ACS80949.1"/>
    </source>
</evidence>
<dbReference type="eggNOG" id="ENOG503189V">
    <property type="taxonomic scope" value="Bacteria"/>
</dbReference>
<gene>
    <name evidence="1" type="ordered locus">Desal_2897</name>
</gene>
<organism evidence="1 2">
    <name type="scientific">Maridesulfovibrio salexigens (strain ATCC 14822 / DSM 2638 / NCIMB 8403 / VKM B-1763)</name>
    <name type="common">Desulfovibrio salexigens</name>
    <dbReference type="NCBI Taxonomy" id="526222"/>
    <lineage>
        <taxon>Bacteria</taxon>
        <taxon>Pseudomonadati</taxon>
        <taxon>Thermodesulfobacteriota</taxon>
        <taxon>Desulfovibrionia</taxon>
        <taxon>Desulfovibrionales</taxon>
        <taxon>Desulfovibrionaceae</taxon>
        <taxon>Maridesulfovibrio</taxon>
    </lineage>
</organism>
<dbReference type="HOGENOM" id="CLU_2449780_0_0_7"/>
<protein>
    <recommendedName>
        <fullName evidence="3">Homeodomain-like domain-containing protein</fullName>
    </recommendedName>
</protein>
<sequence length="89" mass="10108">MRENVLYDVLVREMNHVKSGMKCPENAALSVMNEFAHESVYVSTRFLKHAGLAAKVAQLKDYGVENADIAERLGISKRHVRRLYASMKN</sequence>
<name>C6C078_MARSD</name>
<dbReference type="AlphaFoldDB" id="C6C078"/>
<dbReference type="Proteomes" id="UP000002601">
    <property type="component" value="Chromosome"/>
</dbReference>
<evidence type="ECO:0000313" key="2">
    <source>
        <dbReference type="Proteomes" id="UP000002601"/>
    </source>
</evidence>
<dbReference type="EMBL" id="CP001649">
    <property type="protein sequence ID" value="ACS80949.1"/>
    <property type="molecule type" value="Genomic_DNA"/>
</dbReference>
<dbReference type="RefSeq" id="WP_015852765.1">
    <property type="nucleotide sequence ID" value="NC_012881.1"/>
</dbReference>
<evidence type="ECO:0008006" key="3">
    <source>
        <dbReference type="Google" id="ProtNLM"/>
    </source>
</evidence>
<accession>C6C078</accession>
<dbReference type="KEGG" id="dsa:Desal_2897"/>
<proteinExistence type="predicted"/>
<keyword evidence="2" id="KW-1185">Reference proteome</keyword>
<dbReference type="OrthoDB" id="5458630at2"/>
<reference evidence="1 2" key="1">
    <citation type="submission" date="2009-06" db="EMBL/GenBank/DDBJ databases">
        <title>Complete sequence of Desulfovibrio salexigens DSM 2638.</title>
        <authorList>
            <consortium name="US DOE Joint Genome Institute"/>
            <person name="Lucas S."/>
            <person name="Copeland A."/>
            <person name="Lapidus A."/>
            <person name="Glavina del Rio T."/>
            <person name="Tice H."/>
            <person name="Bruce D."/>
            <person name="Goodwin L."/>
            <person name="Pitluck S."/>
            <person name="Munk A.C."/>
            <person name="Brettin T."/>
            <person name="Detter J.C."/>
            <person name="Han C."/>
            <person name="Tapia R."/>
            <person name="Larimer F."/>
            <person name="Land M."/>
            <person name="Hauser L."/>
            <person name="Kyrpides N."/>
            <person name="Anderson I."/>
            <person name="Wall J.D."/>
            <person name="Arkin A.P."/>
            <person name="Dehal P."/>
            <person name="Chivian D."/>
            <person name="Giles B."/>
            <person name="Hazen T.C."/>
        </authorList>
    </citation>
    <scope>NUCLEOTIDE SEQUENCE [LARGE SCALE GENOMIC DNA]</scope>
    <source>
        <strain evidence="2">ATCC 14822 / DSM 2638 / NCIMB 8403 / VKM B-1763</strain>
    </source>
</reference>